<comment type="similarity">
    <text evidence="2">Belongs to the thioredoxin family. DsbA subfamily.</text>
</comment>
<name>A0A418SGE6_9RHOB</name>
<evidence type="ECO:0000256" key="1">
    <source>
        <dbReference type="ARBA" id="ARBA00003565"/>
    </source>
</evidence>
<dbReference type="RefSeq" id="WP_119839370.1">
    <property type="nucleotide sequence ID" value="NZ_CP060436.1"/>
</dbReference>
<dbReference type="OrthoDB" id="8478320at2"/>
<reference evidence="3 4" key="1">
    <citation type="submission" date="2020-08" db="EMBL/GenBank/DDBJ databases">
        <title>Genome sequence of Rhodobacteraceae bacterium Lw-13e.</title>
        <authorList>
            <person name="Poehlein A."/>
            <person name="Wolter L."/>
            <person name="Daniel R."/>
            <person name="Brinkhoff T."/>
        </authorList>
    </citation>
    <scope>NUCLEOTIDE SEQUENCE [LARGE SCALE GENOMIC DNA]</scope>
    <source>
        <strain evidence="3 4">Lw-13e</strain>
    </source>
</reference>
<dbReference type="AlphaFoldDB" id="A0A418SGE6"/>
<comment type="function">
    <text evidence="1">May be required for disulfide bond formation in some proteins.</text>
</comment>
<dbReference type="PROSITE" id="PS51352">
    <property type="entry name" value="THIOREDOXIN_2"/>
    <property type="match status" value="1"/>
</dbReference>
<dbReference type="Pfam" id="PF13462">
    <property type="entry name" value="Thioredoxin_4"/>
    <property type="match status" value="1"/>
</dbReference>
<dbReference type="InterPro" id="IPR012336">
    <property type="entry name" value="Thioredoxin-like_fold"/>
</dbReference>
<dbReference type="SUPFAM" id="SSF52833">
    <property type="entry name" value="Thioredoxin-like"/>
    <property type="match status" value="1"/>
</dbReference>
<dbReference type="EMBL" id="CP060436">
    <property type="protein sequence ID" value="QPM91746.1"/>
    <property type="molecule type" value="Genomic_DNA"/>
</dbReference>
<dbReference type="Gene3D" id="3.40.30.10">
    <property type="entry name" value="Glutaredoxin"/>
    <property type="match status" value="1"/>
</dbReference>
<proteinExistence type="inferred from homology"/>
<organism evidence="3 4">
    <name type="scientific">Pseudooceanicola algae</name>
    <dbReference type="NCBI Taxonomy" id="1537215"/>
    <lineage>
        <taxon>Bacteria</taxon>
        <taxon>Pseudomonadati</taxon>
        <taxon>Pseudomonadota</taxon>
        <taxon>Alphaproteobacteria</taxon>
        <taxon>Rhodobacterales</taxon>
        <taxon>Paracoccaceae</taxon>
        <taxon>Pseudooceanicola</taxon>
    </lineage>
</organism>
<accession>A0A418SGE6</accession>
<keyword evidence="4" id="KW-1185">Reference proteome</keyword>
<dbReference type="Proteomes" id="UP000283786">
    <property type="component" value="Chromosome"/>
</dbReference>
<dbReference type="InterPro" id="IPR036249">
    <property type="entry name" value="Thioredoxin-like_sf"/>
</dbReference>
<dbReference type="PANTHER" id="PTHR13887:SF56">
    <property type="entry name" value="THIOREDOXIN-LIKE REDUCTASE RV2466C"/>
    <property type="match status" value="1"/>
</dbReference>
<evidence type="ECO:0000313" key="3">
    <source>
        <dbReference type="EMBL" id="QPM91746.1"/>
    </source>
</evidence>
<dbReference type="KEGG" id="palw:PSAL_030010"/>
<dbReference type="PANTHER" id="PTHR13887">
    <property type="entry name" value="GLUTATHIONE S-TRANSFERASE KAPPA"/>
    <property type="match status" value="1"/>
</dbReference>
<gene>
    <name evidence="3" type="primary">bdbD</name>
    <name evidence="3" type="ORF">PSAL_030010</name>
</gene>
<evidence type="ECO:0000313" key="4">
    <source>
        <dbReference type="Proteomes" id="UP000283786"/>
    </source>
</evidence>
<dbReference type="InterPro" id="IPR013766">
    <property type="entry name" value="Thioredoxin_domain"/>
</dbReference>
<evidence type="ECO:0000256" key="2">
    <source>
        <dbReference type="ARBA" id="ARBA00005791"/>
    </source>
</evidence>
<protein>
    <submittedName>
        <fullName evidence="3">Disulfide bond formation protein D</fullName>
    </submittedName>
</protein>
<sequence>MDRRTLIGGGIAAVALVAVGGGYFYFKQDSAQTEMDPAAGEDVAAIDTSSITEMVLGDADAPVTLIEYASFTCPHCKSFHDTVFHQLKTNYIDTGKVKFIYRDVFFDRYGLWASLIARCDGGMRFFGIADMLYDQQANWLQGAETEAGIADNLRRLGKVVGLEEAQVDACMADEEKAKTLVAWFQQNATADEVTGTPTLIIDGESHGNMSYEDLSQILDEKLG</sequence>